<proteinExistence type="predicted"/>
<sequence>MRGQQSLFNSFVRKEEEKTVRKGRSADMIALRDECLLYRYYYYIKLQGKRYEVAIQELSKEFWVKESNIIYRMQCNTSRLEQIMKQEQPPVKQLRLQYPWWTW</sequence>
<protein>
    <submittedName>
        <fullName evidence="1">Transposase</fullName>
    </submittedName>
</protein>
<comment type="caution">
    <text evidence="1">The sequence shown here is derived from an EMBL/GenBank/DDBJ whole genome shotgun (WGS) entry which is preliminary data.</text>
</comment>
<accession>A0A847RV73</accession>
<gene>
    <name evidence="1" type="ORF">HGH92_21570</name>
</gene>
<name>A0A847RV73_9BACT</name>
<evidence type="ECO:0000313" key="1">
    <source>
        <dbReference type="EMBL" id="NLR66912.1"/>
    </source>
</evidence>
<dbReference type="EMBL" id="JABAIA010000002">
    <property type="protein sequence ID" value="NLR66912.1"/>
    <property type="molecule type" value="Genomic_DNA"/>
</dbReference>
<reference evidence="1 2" key="1">
    <citation type="submission" date="2020-04" db="EMBL/GenBank/DDBJ databases">
        <authorList>
            <person name="Yin C."/>
        </authorList>
    </citation>
    <scope>NUCLEOTIDE SEQUENCE [LARGE SCALE GENOMIC DNA]</scope>
    <source>
        <strain evidence="1 2">Ae27</strain>
    </source>
</reference>
<dbReference type="Proteomes" id="UP000570474">
    <property type="component" value="Unassembled WGS sequence"/>
</dbReference>
<organism evidence="1 2">
    <name type="scientific">Chitinophaga varians</name>
    <dbReference type="NCBI Taxonomy" id="2202339"/>
    <lineage>
        <taxon>Bacteria</taxon>
        <taxon>Pseudomonadati</taxon>
        <taxon>Bacteroidota</taxon>
        <taxon>Chitinophagia</taxon>
        <taxon>Chitinophagales</taxon>
        <taxon>Chitinophagaceae</taxon>
        <taxon>Chitinophaga</taxon>
    </lineage>
</organism>
<dbReference type="AlphaFoldDB" id="A0A847RV73"/>
<evidence type="ECO:0000313" key="2">
    <source>
        <dbReference type="Proteomes" id="UP000570474"/>
    </source>
</evidence>
<dbReference type="RefSeq" id="WP_168872810.1">
    <property type="nucleotide sequence ID" value="NZ_JABAIA010000002.1"/>
</dbReference>
<keyword evidence="2" id="KW-1185">Reference proteome</keyword>